<dbReference type="EMBL" id="CALSDN010000016">
    <property type="protein sequence ID" value="CAH6723549.1"/>
    <property type="molecule type" value="Genomic_DNA"/>
</dbReference>
<dbReference type="Proteomes" id="UP001152531">
    <property type="component" value="Unassembled WGS sequence"/>
</dbReference>
<proteinExistence type="predicted"/>
<gene>
    <name evidence="1" type="ORF">CLIB1444_16S01288</name>
</gene>
<organism evidence="1 2">
    <name type="scientific">[Candida] jaroonii</name>
    <dbReference type="NCBI Taxonomy" id="467808"/>
    <lineage>
        <taxon>Eukaryota</taxon>
        <taxon>Fungi</taxon>
        <taxon>Dikarya</taxon>
        <taxon>Ascomycota</taxon>
        <taxon>Saccharomycotina</taxon>
        <taxon>Pichiomycetes</taxon>
        <taxon>Debaryomycetaceae</taxon>
        <taxon>Yamadazyma</taxon>
    </lineage>
</organism>
<protein>
    <submittedName>
        <fullName evidence="1">Low-affinity glucose transporter Hxt3p</fullName>
    </submittedName>
</protein>
<reference evidence="1" key="1">
    <citation type="submission" date="2022-06" db="EMBL/GenBank/DDBJ databases">
        <authorList>
            <person name="Legras J.-L."/>
            <person name="Devillers H."/>
            <person name="Grondin C."/>
        </authorList>
    </citation>
    <scope>NUCLEOTIDE SEQUENCE</scope>
    <source>
        <strain evidence="1">CLIB 1444</strain>
    </source>
</reference>
<evidence type="ECO:0000313" key="1">
    <source>
        <dbReference type="EMBL" id="CAH6723549.1"/>
    </source>
</evidence>
<keyword evidence="1" id="KW-0813">Transport</keyword>
<evidence type="ECO:0000313" key="2">
    <source>
        <dbReference type="Proteomes" id="UP001152531"/>
    </source>
</evidence>
<accession>A0ACA9YFX2</accession>
<comment type="caution">
    <text evidence="1">The sequence shown here is derived from an EMBL/GenBank/DDBJ whole genome shotgun (WGS) entry which is preliminary data.</text>
</comment>
<keyword evidence="1" id="KW-0762">Sugar transport</keyword>
<keyword evidence="2" id="KW-1185">Reference proteome</keyword>
<sequence>MIEELNSSNSRDNDETLQLLEHPQQVNNVRIHVAALIASFAAMVIGYEASSIGGTVTLSEFNKEFFENADPDYVKGMKANIISLFHVGAFFGSYFVYPLSIYLGSLWSFKLSGLLIVFGSGLQLGSQRSTGLTCLVAGRIIAGVGVGAISNQSCLYIGNISPSNLRGRLLAFYEINWQVGGILGFFINYATNRNLSGNLQWKVPIAVQLIPAGLFFAGSFLLKEAPRWLFSKGRNEEGIKSLTYYRGLPEDSPYILQEIAHMNSEIVEHKKNVGSEFWGPFKILFGNSNLRFRLFLTTLLFVMQNTTGINAIVYYSVSILKTIGISSEDAGLLSTGVFGLIKGTCCVLWAFFVIDRFGRRKSILGFGSICIVSLFYIGAYIKLADPEHTLNGKSTAGSRTALAFFYIWTVGYGFSWSGFPWCYMSEVFDSRVRNLAQCFNASANWLWAFVFARYAQNMIDAMNYGIFLFFGALLTIATFAFFFLYPETKDFPIHYVDLLFDRKVPAWRAHARALEIIHTQPDAEVVPGENNPFDKPDDIYIDSENSAGSTSKLI</sequence>
<name>A0ACA9YFX2_9ASCO</name>